<dbReference type="PANTHER" id="PTHR43849">
    <property type="entry name" value="BLL3936 PROTEIN"/>
    <property type="match status" value="1"/>
</dbReference>
<feature type="transmembrane region" description="Helical" evidence="2">
    <location>
        <begin position="136"/>
        <end position="158"/>
    </location>
</feature>
<evidence type="ECO:0000256" key="1">
    <source>
        <dbReference type="RuleBase" id="RU369079"/>
    </source>
</evidence>
<gene>
    <name evidence="4" type="ORF">GCM10011348_27060</name>
</gene>
<keyword evidence="5" id="KW-1185">Reference proteome</keyword>
<dbReference type="GO" id="GO:0022857">
    <property type="term" value="F:transmembrane transporter activity"/>
    <property type="evidence" value="ECO:0007669"/>
    <property type="project" value="UniProtKB-UniRule"/>
</dbReference>
<dbReference type="InterPro" id="IPR010656">
    <property type="entry name" value="DctM"/>
</dbReference>
<keyword evidence="2" id="KW-0812">Transmembrane</keyword>
<feature type="transmembrane region" description="Helical" evidence="2">
    <location>
        <begin position="52"/>
        <end position="68"/>
    </location>
</feature>
<feature type="domain" description="TRAP C4-dicarboxylate transport system permease DctM subunit" evidence="3">
    <location>
        <begin position="120"/>
        <end position="556"/>
    </location>
</feature>
<dbReference type="Proteomes" id="UP000599578">
    <property type="component" value="Unassembled WGS sequence"/>
</dbReference>
<reference evidence="4 5" key="1">
    <citation type="journal article" date="2014" name="Int. J. Syst. Evol. Microbiol.">
        <title>Complete genome sequence of Corynebacterium casei LMG S-19264T (=DSM 44701T), isolated from a smear-ripened cheese.</title>
        <authorList>
            <consortium name="US DOE Joint Genome Institute (JGI-PGF)"/>
            <person name="Walter F."/>
            <person name="Albersmeier A."/>
            <person name="Kalinowski J."/>
            <person name="Ruckert C."/>
        </authorList>
    </citation>
    <scope>NUCLEOTIDE SEQUENCE [LARGE SCALE GENOMIC DNA]</scope>
    <source>
        <strain evidence="4 5">CGMCC 1.7286</strain>
    </source>
</reference>
<comment type="subcellular location">
    <subcellularLocation>
        <location evidence="1">Cell inner membrane</location>
        <topology evidence="1">Multi-pass membrane protein</topology>
    </subcellularLocation>
</comment>
<feature type="transmembrane region" description="Helical" evidence="2">
    <location>
        <begin position="178"/>
        <end position="201"/>
    </location>
</feature>
<feature type="transmembrane region" description="Helical" evidence="2">
    <location>
        <begin position="500"/>
        <end position="523"/>
    </location>
</feature>
<proteinExistence type="predicted"/>
<sequence length="643" mass="67478">MSTSKMTLRPRALQPLARTLIAVLSMALVFGSAAWALDLLQLLGIAIYQEQFLATMLGCALGLVFLLYTGNRTENRSVSIIDLALSLLGFGCGLYVAAEYPRLLDEIYEANLDALILGGIIVVLVLEGLRRTTGWILPAITAGFALFGLLGHLVPGQLQGREVAFDQLTVYLGLDSNSVLGMPLTIATAVVIPFIVMGMMLQSAGGSDFFTEISTALMGKYRGGSAKIAVTASGLFGSISGSAVSNVTSTGMLTIPLMKKGGYPGGTAAAIEAVASTGGQLVPPVMGAAAFLMAEFLQVPYSEVVMAALIPSLLYYLALFLQVDMLAAKNNIAPVPEEDRAPAAPTFKAGWQFLIPFVLLILALFGLNWDAGLAALLATGSLILIGLSWGYKGRRMSLQGTLDALLKSGCAVLDIIMIGAAAGIIIGVMNISGLGFGITMALVHFAQGNLVLLLLLSAIVCIILGMGMPTVGVYILLATLVAPALVEVGVSPVAAHLFVLYFGMMSMLTPPVAIAAFAAATIAGEPPMKTGWKSVCLGWTAYVIPFIFVAAPALLFEGSWSEILLSTLLSVVAVWFCSAAIIGYSRTKISGFTRGLFGMVGCILLFLLASPADFYWQLSALAISSPLILNGFIAFRPSRLRSC</sequence>
<feature type="transmembrane region" description="Helical" evidence="2">
    <location>
        <begin position="591"/>
        <end position="609"/>
    </location>
</feature>
<comment type="function">
    <text evidence="1">Part of the tripartite ATP-independent periplasmic (TRAP) transport system.</text>
</comment>
<dbReference type="RefSeq" id="WP_188861142.1">
    <property type="nucleotide sequence ID" value="NZ_BMLT01000006.1"/>
</dbReference>
<keyword evidence="4" id="KW-0067">ATP-binding</keyword>
<feature type="transmembrane region" description="Helical" evidence="2">
    <location>
        <begin position="349"/>
        <end position="367"/>
    </location>
</feature>
<dbReference type="GO" id="GO:0005524">
    <property type="term" value="F:ATP binding"/>
    <property type="evidence" value="ECO:0007669"/>
    <property type="project" value="UniProtKB-KW"/>
</dbReference>
<feature type="transmembrane region" description="Helical" evidence="2">
    <location>
        <begin position="110"/>
        <end position="129"/>
    </location>
</feature>
<keyword evidence="1" id="KW-0813">Transport</keyword>
<dbReference type="InterPro" id="IPR011853">
    <property type="entry name" value="TRAP_DctM-Dct_fused"/>
</dbReference>
<evidence type="ECO:0000259" key="3">
    <source>
        <dbReference type="Pfam" id="PF06808"/>
    </source>
</evidence>
<keyword evidence="2" id="KW-1133">Transmembrane helix</keyword>
<feature type="transmembrane region" description="Helical" evidence="2">
    <location>
        <begin position="471"/>
        <end position="494"/>
    </location>
</feature>
<dbReference type="EMBL" id="BMLT01000006">
    <property type="protein sequence ID" value="GGO83394.1"/>
    <property type="molecule type" value="Genomic_DNA"/>
</dbReference>
<dbReference type="Pfam" id="PF06808">
    <property type="entry name" value="DctM"/>
    <property type="match status" value="1"/>
</dbReference>
<comment type="caution">
    <text evidence="4">The sequence shown here is derived from an EMBL/GenBank/DDBJ whole genome shotgun (WGS) entry which is preliminary data.</text>
</comment>
<evidence type="ECO:0000313" key="4">
    <source>
        <dbReference type="EMBL" id="GGO83394.1"/>
    </source>
</evidence>
<feature type="transmembrane region" description="Helical" evidence="2">
    <location>
        <begin position="373"/>
        <end position="391"/>
    </location>
</feature>
<feature type="transmembrane region" description="Helical" evidence="2">
    <location>
        <begin position="615"/>
        <end position="635"/>
    </location>
</feature>
<feature type="transmembrane region" description="Helical" evidence="2">
    <location>
        <begin position="535"/>
        <end position="557"/>
    </location>
</feature>
<feature type="transmembrane region" description="Helical" evidence="2">
    <location>
        <begin position="305"/>
        <end position="328"/>
    </location>
</feature>
<organism evidence="4 5">
    <name type="scientific">Marinobacterium nitratireducens</name>
    <dbReference type="NCBI Taxonomy" id="518897"/>
    <lineage>
        <taxon>Bacteria</taxon>
        <taxon>Pseudomonadati</taxon>
        <taxon>Pseudomonadota</taxon>
        <taxon>Gammaproteobacteria</taxon>
        <taxon>Oceanospirillales</taxon>
        <taxon>Oceanospirillaceae</taxon>
        <taxon>Marinobacterium</taxon>
    </lineage>
</organism>
<dbReference type="PANTHER" id="PTHR43849:SF2">
    <property type="entry name" value="BLL3936 PROTEIN"/>
    <property type="match status" value="1"/>
</dbReference>
<feature type="transmembrane region" description="Helical" evidence="2">
    <location>
        <begin position="412"/>
        <end position="436"/>
    </location>
</feature>
<keyword evidence="2" id="KW-0472">Membrane</keyword>
<feature type="transmembrane region" description="Helical" evidence="2">
    <location>
        <begin position="442"/>
        <end position="464"/>
    </location>
</feature>
<protein>
    <submittedName>
        <fullName evidence="4">ATP-binding protein</fullName>
    </submittedName>
</protein>
<feature type="transmembrane region" description="Helical" evidence="2">
    <location>
        <begin position="80"/>
        <end position="98"/>
    </location>
</feature>
<dbReference type="GO" id="GO:0005886">
    <property type="term" value="C:plasma membrane"/>
    <property type="evidence" value="ECO:0007669"/>
    <property type="project" value="UniProtKB-SubCell"/>
</dbReference>
<evidence type="ECO:0000256" key="2">
    <source>
        <dbReference type="SAM" id="Phobius"/>
    </source>
</evidence>
<keyword evidence="4" id="KW-0547">Nucleotide-binding</keyword>
<dbReference type="AlphaFoldDB" id="A0A917ZK07"/>
<keyword evidence="1" id="KW-1003">Cell membrane</keyword>
<name>A0A917ZK07_9GAMM</name>
<dbReference type="NCBIfam" id="TIGR02123">
    <property type="entry name" value="TRAP_fused"/>
    <property type="match status" value="1"/>
</dbReference>
<evidence type="ECO:0000313" key="5">
    <source>
        <dbReference type="Proteomes" id="UP000599578"/>
    </source>
</evidence>
<feature type="transmembrane region" description="Helical" evidence="2">
    <location>
        <begin position="563"/>
        <end position="584"/>
    </location>
</feature>
<accession>A0A917ZK07</accession>
<keyword evidence="1" id="KW-0997">Cell inner membrane</keyword>